<evidence type="ECO:0000256" key="2">
    <source>
        <dbReference type="SAM" id="MobiDB-lite"/>
    </source>
</evidence>
<dbReference type="OrthoDB" id="1065581at2759"/>
<feature type="region of interest" description="Disordered" evidence="2">
    <location>
        <begin position="344"/>
        <end position="366"/>
    </location>
</feature>
<proteinExistence type="predicted"/>
<accession>A0A6J1DIV1</accession>
<keyword evidence="3" id="KW-1185">Reference proteome</keyword>
<evidence type="ECO:0000313" key="4">
    <source>
        <dbReference type="RefSeq" id="XP_022153923.1"/>
    </source>
</evidence>
<feature type="region of interest" description="Disordered" evidence="2">
    <location>
        <begin position="285"/>
        <end position="325"/>
    </location>
</feature>
<protein>
    <submittedName>
        <fullName evidence="4">Uncharacterized protein LOC111021323</fullName>
    </submittedName>
</protein>
<evidence type="ECO:0000256" key="1">
    <source>
        <dbReference type="SAM" id="Coils"/>
    </source>
</evidence>
<gene>
    <name evidence="4" type="primary">LOC111021323</name>
</gene>
<evidence type="ECO:0000313" key="3">
    <source>
        <dbReference type="Proteomes" id="UP000504603"/>
    </source>
</evidence>
<dbReference type="AlphaFoldDB" id="A0A6J1DIV1"/>
<name>A0A6J1DIV1_MOMCH</name>
<feature type="coiled-coil region" evidence="1">
    <location>
        <begin position="54"/>
        <end position="81"/>
    </location>
</feature>
<dbReference type="GeneID" id="111021323"/>
<dbReference type="RefSeq" id="XP_022153923.1">
    <property type="nucleotide sequence ID" value="XM_022298231.1"/>
</dbReference>
<reference evidence="4" key="1">
    <citation type="submission" date="2025-08" db="UniProtKB">
        <authorList>
            <consortium name="RefSeq"/>
        </authorList>
    </citation>
    <scope>IDENTIFICATION</scope>
    <source>
        <strain evidence="4">OHB3-1</strain>
    </source>
</reference>
<feature type="compositionally biased region" description="Polar residues" evidence="2">
    <location>
        <begin position="357"/>
        <end position="366"/>
    </location>
</feature>
<dbReference type="Proteomes" id="UP000504603">
    <property type="component" value="Unplaced"/>
</dbReference>
<dbReference type="KEGG" id="mcha:111021323"/>
<sequence>MDGDLWDWPYDQGCCFSDADESSYSVESGWQADFYFGNGKDVIEENAMNEKYCVQVLKILIRKADAEIDDLEKDLLLLQCDLAWTEGRNQIEACCNALRENIDILDGSIKSLRQSSKINTDDKLPLHGQPPQKFYEILKPLLGEGREQDDGQLVGLSCKTPSISGVEVKSEEIEDNTLLLAVDTTPNVSAQKQKEDGSICDKEVKQPEIAVEGVCSHALVTEENGCLKSENMKSVSKVEIQNMKSVLKVEIEEAKKCPTSNTYMSRKSKSAENAVDGCSLLKAQKQGKSVSENANPDAPRQSDGLSGNKRSFDPGLSSPARSKSGNCNVEEKLIDFLLRRKKNKSSKGRVLPESDRSASSCLSSNTKGKLDSSILQVLEAEGPGTFDTLNFPLTLLSKLQHQQGKDVARTQTKEMDKLLPEDSQNVENVSQENSHLNVGHKLKALMEKGLSKVDTYSKAKKHRKPGAIGDNACLDLPSERKPQMKSVEPCHLKAKIQDDALDVDKNLGPLLLNIETSKMLVAPEFIDLSLDDISSSDQIEPDSGTGEDKQTVNSCATTNDHSAETLAHLPSSYLKLKDLTLVDLRILAKELKLTKYHKLRKEVLFQQVVGKLDRC</sequence>
<organism evidence="3 4">
    <name type="scientific">Momordica charantia</name>
    <name type="common">Bitter gourd</name>
    <name type="synonym">Balsam pear</name>
    <dbReference type="NCBI Taxonomy" id="3673"/>
    <lineage>
        <taxon>Eukaryota</taxon>
        <taxon>Viridiplantae</taxon>
        <taxon>Streptophyta</taxon>
        <taxon>Embryophyta</taxon>
        <taxon>Tracheophyta</taxon>
        <taxon>Spermatophyta</taxon>
        <taxon>Magnoliopsida</taxon>
        <taxon>eudicotyledons</taxon>
        <taxon>Gunneridae</taxon>
        <taxon>Pentapetalae</taxon>
        <taxon>rosids</taxon>
        <taxon>fabids</taxon>
        <taxon>Cucurbitales</taxon>
        <taxon>Cucurbitaceae</taxon>
        <taxon>Momordiceae</taxon>
        <taxon>Momordica</taxon>
    </lineage>
</organism>
<keyword evidence="1" id="KW-0175">Coiled coil</keyword>